<feature type="compositionally biased region" description="Low complexity" evidence="2">
    <location>
        <begin position="302"/>
        <end position="312"/>
    </location>
</feature>
<feature type="domain" description="CCZ1/INTU/HSP4 first Longin" evidence="3">
    <location>
        <begin position="38"/>
        <end position="154"/>
    </location>
</feature>
<keyword evidence="5" id="KW-1185">Reference proteome</keyword>
<feature type="region of interest" description="Disordered" evidence="2">
    <location>
        <begin position="298"/>
        <end position="330"/>
    </location>
</feature>
<evidence type="ECO:0000313" key="4">
    <source>
        <dbReference type="EMBL" id="WWC61894.1"/>
    </source>
</evidence>
<dbReference type="KEGG" id="kdj:28968241"/>
<comment type="similarity">
    <text evidence="1">Belongs to the CCZ1 family.</text>
</comment>
<reference evidence="4" key="1">
    <citation type="submission" date="2013-07" db="EMBL/GenBank/DDBJ databases">
        <authorList>
            <consortium name="The Broad Institute Genome Sequencing Platform"/>
            <person name="Cuomo C."/>
            <person name="Litvintseva A."/>
            <person name="Chen Y."/>
            <person name="Heitman J."/>
            <person name="Sun S."/>
            <person name="Springer D."/>
            <person name="Dromer F."/>
            <person name="Young S.K."/>
            <person name="Zeng Q."/>
            <person name="Gargeya S."/>
            <person name="Fitzgerald M."/>
            <person name="Abouelleil A."/>
            <person name="Alvarado L."/>
            <person name="Berlin A.M."/>
            <person name="Chapman S.B."/>
            <person name="Dewar J."/>
            <person name="Goldberg J."/>
            <person name="Griggs A."/>
            <person name="Gujja S."/>
            <person name="Hansen M."/>
            <person name="Howarth C."/>
            <person name="Imamovic A."/>
            <person name="Larimer J."/>
            <person name="McCowan C."/>
            <person name="Murphy C."/>
            <person name="Pearson M."/>
            <person name="Priest M."/>
            <person name="Roberts A."/>
            <person name="Saif S."/>
            <person name="Shea T."/>
            <person name="Sykes S."/>
            <person name="Wortman J."/>
            <person name="Nusbaum C."/>
            <person name="Birren B."/>
        </authorList>
    </citation>
    <scope>NUCLEOTIDE SEQUENCE</scope>
    <source>
        <strain evidence="4">CBS 10117</strain>
    </source>
</reference>
<evidence type="ECO:0000256" key="2">
    <source>
        <dbReference type="SAM" id="MobiDB-lite"/>
    </source>
</evidence>
<reference evidence="4" key="2">
    <citation type="submission" date="2024-02" db="EMBL/GenBank/DDBJ databases">
        <title>Comparative genomics of Cryptococcus and Kwoniella reveals pathogenesis evolution and contrasting modes of karyotype evolution via chromosome fusion or intercentromeric recombination.</title>
        <authorList>
            <person name="Coelho M.A."/>
            <person name="David-Palma M."/>
            <person name="Shea T."/>
            <person name="Bowers K."/>
            <person name="McGinley-Smith S."/>
            <person name="Mohammad A.W."/>
            <person name="Gnirke A."/>
            <person name="Yurkov A.M."/>
            <person name="Nowrousian M."/>
            <person name="Sun S."/>
            <person name="Cuomo C.A."/>
            <person name="Heitman J."/>
        </authorList>
    </citation>
    <scope>NUCLEOTIDE SEQUENCE</scope>
    <source>
        <strain evidence="4">CBS 10117</strain>
    </source>
</reference>
<proteinExistence type="inferred from homology"/>
<dbReference type="EMBL" id="CP144534">
    <property type="protein sequence ID" value="WWC61894.1"/>
    <property type="molecule type" value="Genomic_DNA"/>
</dbReference>
<accession>A0AAJ8MHE9</accession>
<organism evidence="4 5">
    <name type="scientific">Kwoniella dejecticola CBS 10117</name>
    <dbReference type="NCBI Taxonomy" id="1296121"/>
    <lineage>
        <taxon>Eukaryota</taxon>
        <taxon>Fungi</taxon>
        <taxon>Dikarya</taxon>
        <taxon>Basidiomycota</taxon>
        <taxon>Agaricomycotina</taxon>
        <taxon>Tremellomycetes</taxon>
        <taxon>Tremellales</taxon>
        <taxon>Cryptococcaceae</taxon>
        <taxon>Kwoniella</taxon>
    </lineage>
</organism>
<evidence type="ECO:0000313" key="5">
    <source>
        <dbReference type="Proteomes" id="UP000078595"/>
    </source>
</evidence>
<dbReference type="InterPro" id="IPR043987">
    <property type="entry name" value="CCZ1/INTU/HSP4_longin_1"/>
</dbReference>
<evidence type="ECO:0000259" key="3">
    <source>
        <dbReference type="Pfam" id="PF19031"/>
    </source>
</evidence>
<evidence type="ECO:0000256" key="1">
    <source>
        <dbReference type="ARBA" id="ARBA00005352"/>
    </source>
</evidence>
<name>A0AAJ8MHE9_9TREE</name>
<dbReference type="InterPro" id="IPR013176">
    <property type="entry name" value="Ccz1"/>
</dbReference>
<dbReference type="RefSeq" id="XP_065825040.1">
    <property type="nucleotide sequence ID" value="XM_065968968.1"/>
</dbReference>
<dbReference type="GO" id="GO:0016192">
    <property type="term" value="P:vesicle-mediated transport"/>
    <property type="evidence" value="ECO:0007669"/>
    <property type="project" value="InterPro"/>
</dbReference>
<dbReference type="PANTHER" id="PTHR13056">
    <property type="entry name" value="VACUOLAR FUSION PROTEIN CCZ1 HOMOLOG-RELATED"/>
    <property type="match status" value="1"/>
</dbReference>
<gene>
    <name evidence="4" type="ORF">I303_104480</name>
</gene>
<dbReference type="PANTHER" id="PTHR13056:SF0">
    <property type="entry name" value="VACUOLAR FUSION PROTEIN CCZ1 HOMOLOG-RELATED"/>
    <property type="match status" value="1"/>
</dbReference>
<dbReference type="AlphaFoldDB" id="A0AAJ8MHE9"/>
<feature type="compositionally biased region" description="Basic and acidic residues" evidence="2">
    <location>
        <begin position="316"/>
        <end position="330"/>
    </location>
</feature>
<sequence>MPHDNSSAGPSKVLPASLSHFVIFNPTIKPDIPRTDNKDEDDDIKEAAQILFYTSREAGGVSRDKMLRQVGLAKGLMGFANMLIDSSDKYTSIHGNRSRMIVYTPEPDFFIYVCITLSHLDNERSDPISGSQGTSDEMLVDGLARGYEDFRLLHGPLSSHETPSKSTSNTLDKYFTRFAFQFESTHLSSPSISDWIGSYPSCSRPKSIFSEYEFSIEGSLLLVSPEGPLHHDDQLDDPSLLRFLHNLVKATIPPPAIPPILVKEDRQSLGFGLNLGLGRKSQAARKGSWTTLGGWVPKLRRPSTPSRPSTPTVAAKAEEGVKRPEDESKAKWGLGLGGIGDAVGNVGTVFGLGKSTSATIAKGTDVETVPSTATKSDVSAHDQAKSLEQPSGESTPHHVEQSKIAVAELEAAVKPDEDLEWESRNLWIRADGGGDVYEKRRVSWITRDNILIAIISPQDAFAPYNLPSSKATLELFKRLVIDISSEAKMTGANSCIAVIGKDRVTQGEFDTIADQSLIQLRSTLCSSPPIHELFAKSTSSRFLVAKKHDRQEMYMQVGADDASLTDADYAVRSFLRAHAPAGAA</sequence>
<protein>
    <recommendedName>
        <fullName evidence="3">CCZ1/INTU/HSP4 first Longin domain-containing protein</fullName>
    </recommendedName>
</protein>
<dbReference type="GeneID" id="28968241"/>
<feature type="region of interest" description="Disordered" evidence="2">
    <location>
        <begin position="367"/>
        <end position="400"/>
    </location>
</feature>
<dbReference type="Proteomes" id="UP000078595">
    <property type="component" value="Chromosome 5"/>
</dbReference>
<dbReference type="GO" id="GO:0035658">
    <property type="term" value="C:Mon1-Ccz1 complex"/>
    <property type="evidence" value="ECO:0007669"/>
    <property type="project" value="InterPro"/>
</dbReference>
<dbReference type="Pfam" id="PF19031">
    <property type="entry name" value="Intu_longin_1"/>
    <property type="match status" value="1"/>
</dbReference>